<organism evidence="2 3">
    <name type="scientific">Macrostomum lignano</name>
    <dbReference type="NCBI Taxonomy" id="282301"/>
    <lineage>
        <taxon>Eukaryota</taxon>
        <taxon>Metazoa</taxon>
        <taxon>Spiralia</taxon>
        <taxon>Lophotrochozoa</taxon>
        <taxon>Platyhelminthes</taxon>
        <taxon>Rhabditophora</taxon>
        <taxon>Macrostomorpha</taxon>
        <taxon>Macrostomida</taxon>
        <taxon>Macrostomidae</taxon>
        <taxon>Macrostomum</taxon>
    </lineage>
</organism>
<dbReference type="WBParaSite" id="maker-uti_cns_0049147-snap-gene-0.2-mRNA-1">
    <property type="protein sequence ID" value="maker-uti_cns_0049147-snap-gene-0.2-mRNA-1"/>
    <property type="gene ID" value="maker-uti_cns_0049147-snap-gene-0.2"/>
</dbReference>
<dbReference type="InterPro" id="IPR019393">
    <property type="entry name" value="WASH_strumpellin"/>
</dbReference>
<reference evidence="3" key="1">
    <citation type="submission" date="2016-11" db="UniProtKB">
        <authorList>
            <consortium name="WormBaseParasite"/>
        </authorList>
    </citation>
    <scope>IDENTIFICATION</scope>
</reference>
<dbReference type="GO" id="GO:0140285">
    <property type="term" value="P:endosome fission"/>
    <property type="evidence" value="ECO:0007669"/>
    <property type="project" value="TreeGrafter"/>
</dbReference>
<dbReference type="GO" id="GO:0007032">
    <property type="term" value="P:endosome organization"/>
    <property type="evidence" value="ECO:0007669"/>
    <property type="project" value="TreeGrafter"/>
</dbReference>
<comment type="similarity">
    <text evidence="1">Belongs to the strumpellin family.</text>
</comment>
<evidence type="ECO:0000313" key="2">
    <source>
        <dbReference type="Proteomes" id="UP000095280"/>
    </source>
</evidence>
<dbReference type="GO" id="GO:0071203">
    <property type="term" value="C:WASH complex"/>
    <property type="evidence" value="ECO:0007669"/>
    <property type="project" value="InterPro"/>
</dbReference>
<dbReference type="PANTHER" id="PTHR15691">
    <property type="entry name" value="WASH COMPLEX SUBUNIT 5"/>
    <property type="match status" value="1"/>
</dbReference>
<evidence type="ECO:0000313" key="3">
    <source>
        <dbReference type="WBParaSite" id="maker-uti_cns_0049147-snap-gene-0.2-mRNA-1"/>
    </source>
</evidence>
<protein>
    <submittedName>
        <fullName evidence="3">WASH complex subunit strumpellin</fullName>
    </submittedName>
</protein>
<dbReference type="GO" id="GO:0030041">
    <property type="term" value="P:actin filament polymerization"/>
    <property type="evidence" value="ECO:0007669"/>
    <property type="project" value="TreeGrafter"/>
</dbReference>
<proteinExistence type="inferred from homology"/>
<name>A0A1I8JMF5_9PLAT</name>
<keyword evidence="2" id="KW-1185">Reference proteome</keyword>
<dbReference type="Proteomes" id="UP000095280">
    <property type="component" value="Unplaced"/>
</dbReference>
<accession>A0A1I8JMF5</accession>
<dbReference type="AlphaFoldDB" id="A0A1I8JMF5"/>
<dbReference type="GO" id="GO:0005768">
    <property type="term" value="C:endosome"/>
    <property type="evidence" value="ECO:0007669"/>
    <property type="project" value="TreeGrafter"/>
</dbReference>
<dbReference type="GO" id="GO:0051125">
    <property type="term" value="P:regulation of actin nucleation"/>
    <property type="evidence" value="ECO:0007669"/>
    <property type="project" value="TreeGrafter"/>
</dbReference>
<dbReference type="Pfam" id="PF10266">
    <property type="entry name" value="Strumpellin"/>
    <property type="match status" value="1"/>
</dbReference>
<dbReference type="PANTHER" id="PTHR15691:SF6">
    <property type="entry name" value="WASH COMPLEX SUBUNIT 5"/>
    <property type="match status" value="1"/>
</dbReference>
<sequence>MSDFLAEGNLCGRNLLKIVSSGSSIISELLNLSAFVPNAFKQETNAESQRYHEIIFDFEYLRTPEFFENKIQSRAELQDLDEEFRENHLEILTRFYKTFESVYSYVIKLNTYLSDLENGIYVQQMLETVLLNPEGKQLLCESLALYGIMLLTVEAKFPGPLRERLLVAYYRHSSGSSTQIDDVCKLLRSTEYDPSSPHARRPAKYPESYFSRVPINPRFVQMVIDRLRSDDVYSMVASFPFPEHRSTALAHQAAMLYVCLYFSPDLLHLEEAKMREIVDKFFPDNWVLSLHMGMLVNLAEAWQPYKAAAKALANSIALPNAKRQAAMHGAKVGELLARTADLLKEGVLVENLVLDRIPQLLNAARDCNVTLRWLMLHTTPLSPPQERSRLCKQLRDSVLSDSRFNGEQLFQLLLLTAQFEFRLKEVLTGILSRKADTWEALKVECSERLRELSDVFSGTKPLTRVAANAKLQDWFANLAAQVDKLDFANATESGRKVDQLMQALREVQEFHQLDANMQVVQFLQETCAKLYQMMRIINVKEEVLLHLDIVADLSYAWVIIDTYTNFMQVGIQRNPRITIQLKAMFLKLATAMEQPLLRISQANSPDLASVSQYYSAELVTYVRKVLQVIPKTMFKRLAEIISIQTHKLKELPTRLDKDKVKDYGMLEERYQVSQLTHEISTFSEGILAMKTTLVGIVKLDPQKLLEDGIRKELVAQVAFALHEALIFPANPKAGRANELQARLLALGERMDGFRRSFEYIQDYVNIYGLKIWQEEVSRIINYNVEQECNSFLREKVQDFQSVYQSKAIPIPKFPPPAGDRAVNFIGRLATELLRVTDPKQTIYIDQMAAWYDAKSRQEVLNSRVWAAMETALDSFGLSGLDRLLSFMLVSALQTLLRQFQRHVTKDKLAVDQLTGLADLMRPFDSLLPTGQPPAKLLAGAAGRLQRQLQQLTDSLLRVGQLQLLRRQLAGQLCRSSRLNSKGMHAVLGALNDSLLAEIHEHYRDPTKPYPAEDNDLLFEVVSFLEANGMHEPLSKIYVTTESQPLMPAMMLLAISGAVQALQFDKSVTTLTARRAGTIDGMPFTAGCVTVMRQFHSDTQEDLLAMLGKVVRSQLDQLPQGKQPEYPPDLIHTMVFLRDYCFLSRLPMKKLENYIPTYALLEFYSQAKSSK</sequence>
<evidence type="ECO:0000256" key="1">
    <source>
        <dbReference type="ARBA" id="ARBA00006224"/>
    </source>
</evidence>